<organism evidence="13 14">
    <name type="scientific">Lophiotrema nucula</name>
    <dbReference type="NCBI Taxonomy" id="690887"/>
    <lineage>
        <taxon>Eukaryota</taxon>
        <taxon>Fungi</taxon>
        <taxon>Dikarya</taxon>
        <taxon>Ascomycota</taxon>
        <taxon>Pezizomycotina</taxon>
        <taxon>Dothideomycetes</taxon>
        <taxon>Pleosporomycetidae</taxon>
        <taxon>Pleosporales</taxon>
        <taxon>Lophiotremataceae</taxon>
        <taxon>Lophiotrema</taxon>
    </lineage>
</organism>
<feature type="compositionally biased region" description="Low complexity" evidence="9">
    <location>
        <begin position="902"/>
        <end position="914"/>
    </location>
</feature>
<dbReference type="AlphaFoldDB" id="A0A6A5ZM52"/>
<reference evidence="13" key="1">
    <citation type="journal article" date="2020" name="Stud. Mycol.">
        <title>101 Dothideomycetes genomes: a test case for predicting lifestyles and emergence of pathogens.</title>
        <authorList>
            <person name="Haridas S."/>
            <person name="Albert R."/>
            <person name="Binder M."/>
            <person name="Bloem J."/>
            <person name="Labutti K."/>
            <person name="Salamov A."/>
            <person name="Andreopoulos B."/>
            <person name="Baker S."/>
            <person name="Barry K."/>
            <person name="Bills G."/>
            <person name="Bluhm B."/>
            <person name="Cannon C."/>
            <person name="Castanera R."/>
            <person name="Culley D."/>
            <person name="Daum C."/>
            <person name="Ezra D."/>
            <person name="Gonzalez J."/>
            <person name="Henrissat B."/>
            <person name="Kuo A."/>
            <person name="Liang C."/>
            <person name="Lipzen A."/>
            <person name="Lutzoni F."/>
            <person name="Magnuson J."/>
            <person name="Mondo S."/>
            <person name="Nolan M."/>
            <person name="Ohm R."/>
            <person name="Pangilinan J."/>
            <person name="Park H.-J."/>
            <person name="Ramirez L."/>
            <person name="Alfaro M."/>
            <person name="Sun H."/>
            <person name="Tritt A."/>
            <person name="Yoshinaga Y."/>
            <person name="Zwiers L.-H."/>
            <person name="Turgeon B."/>
            <person name="Goodwin S."/>
            <person name="Spatafora J."/>
            <person name="Crous P."/>
            <person name="Grigoriev I."/>
        </authorList>
    </citation>
    <scope>NUCLEOTIDE SEQUENCE</scope>
    <source>
        <strain evidence="13">CBS 627.86</strain>
    </source>
</reference>
<feature type="region of interest" description="Disordered" evidence="9">
    <location>
        <begin position="1"/>
        <end position="328"/>
    </location>
</feature>
<dbReference type="EMBL" id="ML977313">
    <property type="protein sequence ID" value="KAF2120720.1"/>
    <property type="molecule type" value="Genomic_DNA"/>
</dbReference>
<feature type="compositionally biased region" description="Basic and acidic residues" evidence="9">
    <location>
        <begin position="64"/>
        <end position="157"/>
    </location>
</feature>
<dbReference type="EC" id="3.6.4.13" evidence="1"/>
<dbReference type="InterPro" id="IPR027417">
    <property type="entry name" value="P-loop_NTPase"/>
</dbReference>
<evidence type="ECO:0000256" key="7">
    <source>
        <dbReference type="ARBA" id="ARBA00047984"/>
    </source>
</evidence>
<dbReference type="OrthoDB" id="196131at2759"/>
<dbReference type="InterPro" id="IPR014001">
    <property type="entry name" value="Helicase_ATP-bd"/>
</dbReference>
<keyword evidence="3" id="KW-0547">Nucleotide-binding</keyword>
<evidence type="ECO:0000256" key="3">
    <source>
        <dbReference type="ARBA" id="ARBA00022741"/>
    </source>
</evidence>
<feature type="compositionally biased region" description="Basic and acidic residues" evidence="9">
    <location>
        <begin position="294"/>
        <end position="322"/>
    </location>
</feature>
<keyword evidence="14" id="KW-1185">Reference proteome</keyword>
<proteinExistence type="predicted"/>
<keyword evidence="4 13" id="KW-0378">Hydrolase</keyword>
<feature type="domain" description="Helicase ATP-binding" evidence="10">
    <location>
        <begin position="474"/>
        <end position="653"/>
    </location>
</feature>
<feature type="compositionally biased region" description="Basic and acidic residues" evidence="9">
    <location>
        <begin position="187"/>
        <end position="206"/>
    </location>
</feature>
<dbReference type="PROSITE" id="PS51192">
    <property type="entry name" value="HELICASE_ATP_BIND_1"/>
    <property type="match status" value="1"/>
</dbReference>
<feature type="compositionally biased region" description="Low complexity" evidence="9">
    <location>
        <begin position="160"/>
        <end position="169"/>
    </location>
</feature>
<keyword evidence="5" id="KW-0347">Helicase</keyword>
<feature type="compositionally biased region" description="Acidic residues" evidence="9">
    <location>
        <begin position="277"/>
        <end position="293"/>
    </location>
</feature>
<gene>
    <name evidence="13" type="ORF">BDV96DRAFT_609852</name>
</gene>
<accession>A0A6A5ZM52</accession>
<dbReference type="CDD" id="cd18787">
    <property type="entry name" value="SF2_C_DEAD"/>
    <property type="match status" value="1"/>
</dbReference>
<dbReference type="Gene3D" id="3.40.50.300">
    <property type="entry name" value="P-loop containing nucleotide triphosphate hydrolases"/>
    <property type="match status" value="2"/>
</dbReference>
<evidence type="ECO:0000256" key="4">
    <source>
        <dbReference type="ARBA" id="ARBA00022801"/>
    </source>
</evidence>
<evidence type="ECO:0000259" key="11">
    <source>
        <dbReference type="PROSITE" id="PS51194"/>
    </source>
</evidence>
<evidence type="ECO:0000256" key="1">
    <source>
        <dbReference type="ARBA" id="ARBA00012552"/>
    </source>
</evidence>
<feature type="domain" description="DEAD-box RNA helicase Q" evidence="12">
    <location>
        <begin position="443"/>
        <end position="471"/>
    </location>
</feature>
<dbReference type="InterPro" id="IPR001650">
    <property type="entry name" value="Helicase_C-like"/>
</dbReference>
<protein>
    <recommendedName>
        <fullName evidence="1">RNA helicase</fullName>
        <ecNumber evidence="1">3.6.4.13</ecNumber>
    </recommendedName>
</protein>
<keyword evidence="2" id="KW-0507">mRNA processing</keyword>
<dbReference type="Proteomes" id="UP000799770">
    <property type="component" value="Unassembled WGS sequence"/>
</dbReference>
<feature type="short sequence motif" description="Q motif" evidence="8">
    <location>
        <begin position="443"/>
        <end position="471"/>
    </location>
</feature>
<dbReference type="Pfam" id="PF23469">
    <property type="entry name" value="KH_12"/>
    <property type="match status" value="1"/>
</dbReference>
<dbReference type="SMART" id="SM00490">
    <property type="entry name" value="HELICc"/>
    <property type="match status" value="1"/>
</dbReference>
<dbReference type="InterPro" id="IPR014014">
    <property type="entry name" value="RNA_helicase_DEAD_Q_motif"/>
</dbReference>
<evidence type="ECO:0000256" key="2">
    <source>
        <dbReference type="ARBA" id="ARBA00022664"/>
    </source>
</evidence>
<evidence type="ECO:0000313" key="13">
    <source>
        <dbReference type="EMBL" id="KAF2120720.1"/>
    </source>
</evidence>
<dbReference type="PANTHER" id="PTHR47958">
    <property type="entry name" value="ATP-DEPENDENT RNA HELICASE DBP3"/>
    <property type="match status" value="1"/>
</dbReference>
<feature type="domain" description="Helicase C-terminal" evidence="11">
    <location>
        <begin position="684"/>
        <end position="832"/>
    </location>
</feature>
<dbReference type="SMART" id="SM00487">
    <property type="entry name" value="DEXDc"/>
    <property type="match status" value="1"/>
</dbReference>
<evidence type="ECO:0000256" key="5">
    <source>
        <dbReference type="ARBA" id="ARBA00022806"/>
    </source>
</evidence>
<dbReference type="GO" id="GO:0003676">
    <property type="term" value="F:nucleic acid binding"/>
    <property type="evidence" value="ECO:0007669"/>
    <property type="project" value="InterPro"/>
</dbReference>
<sequence>MASRHADRSRADRGRYEPPPRRDDRRYARDRDDRYDDRYDARDRRHGRDDRDARRYDRRSRSPAPRDRSRERRDRGGDRRARDYGRDSRDYRRRDTSRDSRRSDDRRRRSPDSEAREKAAREQKEKEEEERKKEEEKAAKRKKLEAWKKKQLEKKQQVESPGAAASPTVTAPPTPAAVPSPTQQQVAKKETPPEQKPAFKLDDSAKSRPLQSAAGVGKPATSAHGPVLNPSGNVSSFGLKAKAATEETTAKNLLGEEAGTEKRKLRILPDAPRTETEEPAVEADNDVNSDDEDQLRARLEKRREGLADEDTRMEDAPSKPQEEQMEVVEEDVDPLDAFMQDLQPAPATNGPTRQGQVILADDNEPLMQAVADDDLLAIAAAKKKKKKEAPIPDQTKIEYEPFRRSFYTEPADIAALTEEEISDVRLELGGLKVKGVNVPRPALKFAQMGLNSATLNVFNLLGYETPTPIQAQGIPCVLAGHDVIGIAKTGSGKTLSFGIPLIRHILDQKPLGKADGPIALILAPTRELVAQIVQELKPFLRASNLKIAGVYGGAPISENINLIKRGGIHILVSSCGRLLDLLSANSGRVMNMRRVTFCCLDEADRMLDMGFEPQVSRILSYCRQDIQTVVTSATFPPKMEVLARKLLRHDPVQIIVGGRSVVAPEVDQIVRIVPPDGQKKFNELLLQLGKYLVDDDSAEALIFVEKQSTAEDLLGKLMSRSYPVSAIHGSLDQVDRHDAIMDFKNGVVPILIATGVAARGLDIKGLKVVLNWDPPSHLEEYVHRVGRTGRAGNKGTAVTFVESPGQERHAHHIVKALKQSGKEVPEDLNAMAQAFYQKVNAGQEKWYDAGFGGKGLDRLDAARALEKKREKLAHRIEGEAEESEEESVLPPAPVVKKTGEDTAASPTAATPAPAVDEPSYMRLLREGVVVTKTERPAPDQKSSKPLSVMERVRLAAGGVDNRLSKKGTIHAGQPIDNKGPDAGLYHSTIEINDFPQKARWGVTNRTNVARILEASGTSITSKGVFYPAGKTPNEGDQPKLYILVEGDTENQVRLAMSELQRLLKEGTQADAEAPARGATGRYNVL</sequence>
<dbReference type="Pfam" id="PF00270">
    <property type="entry name" value="DEAD"/>
    <property type="match status" value="1"/>
</dbReference>
<evidence type="ECO:0000259" key="12">
    <source>
        <dbReference type="PROSITE" id="PS51195"/>
    </source>
</evidence>
<keyword evidence="6" id="KW-0067">ATP-binding</keyword>
<dbReference type="Pfam" id="PF00271">
    <property type="entry name" value="Helicase_C"/>
    <property type="match status" value="1"/>
</dbReference>
<evidence type="ECO:0000313" key="14">
    <source>
        <dbReference type="Proteomes" id="UP000799770"/>
    </source>
</evidence>
<evidence type="ECO:0000256" key="8">
    <source>
        <dbReference type="PROSITE-ProRule" id="PRU00552"/>
    </source>
</evidence>
<dbReference type="PROSITE" id="PS51195">
    <property type="entry name" value="Q_MOTIF"/>
    <property type="match status" value="1"/>
</dbReference>
<evidence type="ECO:0000259" key="10">
    <source>
        <dbReference type="PROSITE" id="PS51192"/>
    </source>
</evidence>
<dbReference type="SUPFAM" id="SSF52540">
    <property type="entry name" value="P-loop containing nucleoside triphosphate hydrolases"/>
    <property type="match status" value="2"/>
</dbReference>
<name>A0A6A5ZM52_9PLEO</name>
<evidence type="ECO:0000256" key="9">
    <source>
        <dbReference type="SAM" id="MobiDB-lite"/>
    </source>
</evidence>
<dbReference type="GO" id="GO:0016787">
    <property type="term" value="F:hydrolase activity"/>
    <property type="evidence" value="ECO:0007669"/>
    <property type="project" value="UniProtKB-KW"/>
</dbReference>
<dbReference type="GO" id="GO:0003724">
    <property type="term" value="F:RNA helicase activity"/>
    <property type="evidence" value="ECO:0007669"/>
    <property type="project" value="UniProtKB-EC"/>
</dbReference>
<dbReference type="PROSITE" id="PS51194">
    <property type="entry name" value="HELICASE_CTER"/>
    <property type="match status" value="1"/>
</dbReference>
<dbReference type="InterPro" id="IPR056149">
    <property type="entry name" value="PRP5/DDX46/KHDC4_KH"/>
</dbReference>
<comment type="catalytic activity">
    <reaction evidence="7">
        <text>ATP + H2O = ADP + phosphate + H(+)</text>
        <dbReference type="Rhea" id="RHEA:13065"/>
        <dbReference type="ChEBI" id="CHEBI:15377"/>
        <dbReference type="ChEBI" id="CHEBI:15378"/>
        <dbReference type="ChEBI" id="CHEBI:30616"/>
        <dbReference type="ChEBI" id="CHEBI:43474"/>
        <dbReference type="ChEBI" id="CHEBI:456216"/>
        <dbReference type="EC" id="3.6.4.13"/>
    </reaction>
</comment>
<feature type="compositionally biased region" description="Basic and acidic residues" evidence="9">
    <location>
        <begin position="1"/>
        <end position="55"/>
    </location>
</feature>
<feature type="region of interest" description="Disordered" evidence="9">
    <location>
        <begin position="876"/>
        <end position="914"/>
    </location>
</feature>
<dbReference type="GO" id="GO:0006397">
    <property type="term" value="P:mRNA processing"/>
    <property type="evidence" value="ECO:0007669"/>
    <property type="project" value="UniProtKB-KW"/>
</dbReference>
<dbReference type="InterPro" id="IPR011545">
    <property type="entry name" value="DEAD/DEAH_box_helicase_dom"/>
</dbReference>
<evidence type="ECO:0000256" key="6">
    <source>
        <dbReference type="ARBA" id="ARBA00022840"/>
    </source>
</evidence>
<dbReference type="GO" id="GO:0005524">
    <property type="term" value="F:ATP binding"/>
    <property type="evidence" value="ECO:0007669"/>
    <property type="project" value="UniProtKB-KW"/>
</dbReference>